<accession>A0A0A9GZL7</accession>
<reference evidence="1" key="1">
    <citation type="submission" date="2014-09" db="EMBL/GenBank/DDBJ databases">
        <authorList>
            <person name="Magalhaes I.L.F."/>
            <person name="Oliveira U."/>
            <person name="Santos F.R."/>
            <person name="Vidigal T.H.D.A."/>
            <person name="Brescovit A.D."/>
            <person name="Santos A.J."/>
        </authorList>
    </citation>
    <scope>NUCLEOTIDE SEQUENCE</scope>
    <source>
        <tissue evidence="1">Shoot tissue taken approximately 20 cm above the soil surface</tissue>
    </source>
</reference>
<reference evidence="1" key="2">
    <citation type="journal article" date="2015" name="Data Brief">
        <title>Shoot transcriptome of the giant reed, Arundo donax.</title>
        <authorList>
            <person name="Barrero R.A."/>
            <person name="Guerrero F.D."/>
            <person name="Moolhuijzen P."/>
            <person name="Goolsby J.A."/>
            <person name="Tidwell J."/>
            <person name="Bellgard S.E."/>
            <person name="Bellgard M.I."/>
        </authorList>
    </citation>
    <scope>NUCLEOTIDE SEQUENCE</scope>
    <source>
        <tissue evidence="1">Shoot tissue taken approximately 20 cm above the soil surface</tissue>
    </source>
</reference>
<organism evidence="1">
    <name type="scientific">Arundo donax</name>
    <name type="common">Giant reed</name>
    <name type="synonym">Donax arundinaceus</name>
    <dbReference type="NCBI Taxonomy" id="35708"/>
    <lineage>
        <taxon>Eukaryota</taxon>
        <taxon>Viridiplantae</taxon>
        <taxon>Streptophyta</taxon>
        <taxon>Embryophyta</taxon>
        <taxon>Tracheophyta</taxon>
        <taxon>Spermatophyta</taxon>
        <taxon>Magnoliopsida</taxon>
        <taxon>Liliopsida</taxon>
        <taxon>Poales</taxon>
        <taxon>Poaceae</taxon>
        <taxon>PACMAD clade</taxon>
        <taxon>Arundinoideae</taxon>
        <taxon>Arundineae</taxon>
        <taxon>Arundo</taxon>
    </lineage>
</organism>
<proteinExistence type="predicted"/>
<dbReference type="EMBL" id="GBRH01171863">
    <property type="protein sequence ID" value="JAE26033.1"/>
    <property type="molecule type" value="Transcribed_RNA"/>
</dbReference>
<name>A0A0A9GZL7_ARUDO</name>
<protein>
    <submittedName>
        <fullName evidence="1">Uncharacterized protein</fullName>
    </submittedName>
</protein>
<sequence length="96" mass="10565">MAARPSHTPAAPPPCFALCSHRMESDVAALEETRLLLEVTCSTDAWLDMQLKDGGREEAAAAAGTVSGDERRTEEKAMRRSRFLSLFLLLLLLLCF</sequence>
<evidence type="ECO:0000313" key="1">
    <source>
        <dbReference type="EMBL" id="JAE26033.1"/>
    </source>
</evidence>
<dbReference type="AlphaFoldDB" id="A0A0A9GZL7"/>